<accession>B0WSH3</accession>
<dbReference type="HOGENOM" id="CLU_734164_0_0_1"/>
<keyword evidence="15" id="KW-1185">Reference proteome</keyword>
<dbReference type="OrthoDB" id="98077at2759"/>
<dbReference type="PROSITE" id="PS50011">
    <property type="entry name" value="PROTEIN_KINASE_DOM"/>
    <property type="match status" value="1"/>
</dbReference>
<dbReference type="PANTHER" id="PTHR24418">
    <property type="entry name" value="TYROSINE-PROTEIN KINASE"/>
    <property type="match status" value="1"/>
</dbReference>
<keyword evidence="1 9" id="KW-0808">Transferase</keyword>
<dbReference type="Gene3D" id="1.10.510.10">
    <property type="entry name" value="Transferase(Phosphotransferase) domain 1"/>
    <property type="match status" value="1"/>
</dbReference>
<dbReference type="EC" id="2.7.10.2" evidence="9"/>
<keyword evidence="5 8" id="KW-0727">SH2 domain</keyword>
<evidence type="ECO:0000256" key="4">
    <source>
        <dbReference type="ARBA" id="ARBA00022840"/>
    </source>
</evidence>
<comment type="similarity">
    <text evidence="9">Belongs to the protein kinase superfamily. Tyr protein kinase family.</text>
</comment>
<dbReference type="GO" id="GO:0002009">
    <property type="term" value="P:morphogenesis of an epithelium"/>
    <property type="evidence" value="ECO:0007669"/>
    <property type="project" value="UniProtKB-ARBA"/>
</dbReference>
<dbReference type="KEGG" id="cqu:CpipJ_CPIJ009602"/>
<dbReference type="eggNOG" id="KOG4278">
    <property type="taxonomic scope" value="Eukaryota"/>
</dbReference>
<dbReference type="CDD" id="cd09935">
    <property type="entry name" value="SH2_ABL"/>
    <property type="match status" value="1"/>
</dbReference>
<dbReference type="InterPro" id="IPR000719">
    <property type="entry name" value="Prot_kinase_dom"/>
</dbReference>
<dbReference type="PRINTS" id="PR00401">
    <property type="entry name" value="SH2DOMAIN"/>
</dbReference>
<dbReference type="InParanoid" id="B0WSH3"/>
<keyword evidence="3 9" id="KW-0418">Kinase</keyword>
<dbReference type="SMART" id="SM00220">
    <property type="entry name" value="S_TKc"/>
    <property type="match status" value="1"/>
</dbReference>
<protein>
    <recommendedName>
        <fullName evidence="9">Tyrosine-protein kinase</fullName>
        <ecNumber evidence="9">2.7.10.2</ecNumber>
    </recommendedName>
</protein>
<keyword evidence="4 9" id="KW-0067">ATP-binding</keyword>
<evidence type="ECO:0000256" key="1">
    <source>
        <dbReference type="ARBA" id="ARBA00022679"/>
    </source>
</evidence>
<proteinExistence type="inferred from homology"/>
<dbReference type="VEuPathDB" id="VectorBase:CPIJ009602"/>
<name>B0WSH3_CULQU</name>
<sequence length="377" mass="42607">METNPEAAGIQEDYQEFKKFDGEYLLEQKQREDEGQVIFEFEIPSLPDSFENALLPSPAWQNQDAADDGQPEVADESQEQELQEPLSSYSCCEKYPWYHGSISLNASVRLLSSGINGSFLVRDTESSPGQRSISLRYEGRVYHYRISEDSNRKVCLNAEAKFNTLAELVHYYSVLHKGQGLITAFLYPVPKEQHPTVFPLSPEPDEWEICRTDFMIKQKIGGAQYGEVFEAMWKRCGKTVAVKTSKDPKALINFLKEAAIMKDLKHPNLVQLMGVCTREPPYYLIIELKSHGNLVDFLRSAAAAVPLLYMATQIASGMNYLENRKIIHLDLAARNCLVGDNYLVKVADFGLAVLVQDDSYSAHTGDKFAIKWTARRA</sequence>
<dbReference type="Pfam" id="PF00017">
    <property type="entry name" value="SH2"/>
    <property type="match status" value="1"/>
</dbReference>
<feature type="domain" description="SH2" evidence="11">
    <location>
        <begin position="97"/>
        <end position="189"/>
    </location>
</feature>
<evidence type="ECO:0000256" key="5">
    <source>
        <dbReference type="ARBA" id="ARBA00022999"/>
    </source>
</evidence>
<dbReference type="Pfam" id="PF07714">
    <property type="entry name" value="PK_Tyr_Ser-Thr"/>
    <property type="match status" value="1"/>
</dbReference>
<dbReference type="InterPro" id="IPR008266">
    <property type="entry name" value="Tyr_kinase_AS"/>
</dbReference>
<feature type="region of interest" description="Disordered" evidence="10">
    <location>
        <begin position="60"/>
        <end position="81"/>
    </location>
</feature>
<dbReference type="PROSITE" id="PS50001">
    <property type="entry name" value="SH2"/>
    <property type="match status" value="1"/>
</dbReference>
<reference evidence="13" key="1">
    <citation type="submission" date="2007-03" db="EMBL/GenBank/DDBJ databases">
        <title>Annotation of Culex pipiens quinquefasciatus.</title>
        <authorList>
            <consortium name="The Broad Institute Genome Sequencing Platform"/>
            <person name="Atkinson P.W."/>
            <person name="Hemingway J."/>
            <person name="Christensen B.M."/>
            <person name="Higgs S."/>
            <person name="Kodira C."/>
            <person name="Hannick L."/>
            <person name="Megy K."/>
            <person name="O'Leary S."/>
            <person name="Pearson M."/>
            <person name="Haas B.J."/>
            <person name="Mauceli E."/>
            <person name="Wortman J.R."/>
            <person name="Lee N.H."/>
            <person name="Guigo R."/>
            <person name="Stanke M."/>
            <person name="Alvarado L."/>
            <person name="Amedeo P."/>
            <person name="Antoine C.H."/>
            <person name="Arensburger P."/>
            <person name="Bidwell S.L."/>
            <person name="Crawford M."/>
            <person name="Camaro F."/>
            <person name="Devon K."/>
            <person name="Engels R."/>
            <person name="Hammond M."/>
            <person name="Howarth C."/>
            <person name="Koehrsen M."/>
            <person name="Lawson D."/>
            <person name="Montgomery P."/>
            <person name="Nene V."/>
            <person name="Nusbaum C."/>
            <person name="Puiu D."/>
            <person name="Romero-Severson J."/>
            <person name="Severson D.W."/>
            <person name="Shumway M."/>
            <person name="Sisk P."/>
            <person name="Stolte C."/>
            <person name="Zeng Q."/>
            <person name="Eisenstadt E."/>
            <person name="Fraser-Liggett C."/>
            <person name="Strausberg R."/>
            <person name="Galagan J."/>
            <person name="Birren B."/>
            <person name="Collins F.H."/>
        </authorList>
    </citation>
    <scope>NUCLEOTIDE SEQUENCE [LARGE SCALE GENOMIC DNA]</scope>
    <source>
        <strain evidence="13">JHB</strain>
    </source>
</reference>
<evidence type="ECO:0000313" key="15">
    <source>
        <dbReference type="Proteomes" id="UP000002320"/>
    </source>
</evidence>
<dbReference type="Proteomes" id="UP000002320">
    <property type="component" value="Unassembled WGS sequence"/>
</dbReference>
<dbReference type="InterPro" id="IPR000980">
    <property type="entry name" value="SH2"/>
</dbReference>
<evidence type="ECO:0000256" key="7">
    <source>
        <dbReference type="ARBA" id="ARBA00051245"/>
    </source>
</evidence>
<evidence type="ECO:0000259" key="11">
    <source>
        <dbReference type="PROSITE" id="PS50001"/>
    </source>
</evidence>
<evidence type="ECO:0000256" key="9">
    <source>
        <dbReference type="RuleBase" id="RU362096"/>
    </source>
</evidence>
<comment type="catalytic activity">
    <reaction evidence="7 9">
        <text>L-tyrosyl-[protein] + ATP = O-phospho-L-tyrosyl-[protein] + ADP + H(+)</text>
        <dbReference type="Rhea" id="RHEA:10596"/>
        <dbReference type="Rhea" id="RHEA-COMP:10136"/>
        <dbReference type="Rhea" id="RHEA-COMP:20101"/>
        <dbReference type="ChEBI" id="CHEBI:15378"/>
        <dbReference type="ChEBI" id="CHEBI:30616"/>
        <dbReference type="ChEBI" id="CHEBI:46858"/>
        <dbReference type="ChEBI" id="CHEBI:61978"/>
        <dbReference type="ChEBI" id="CHEBI:456216"/>
        <dbReference type="EC" id="2.7.10.2"/>
    </reaction>
</comment>
<dbReference type="GO" id="GO:0004715">
    <property type="term" value="F:non-membrane spanning protein tyrosine kinase activity"/>
    <property type="evidence" value="ECO:0007669"/>
    <property type="project" value="UniProtKB-EC"/>
</dbReference>
<keyword evidence="2 9" id="KW-0547">Nucleotide-binding</keyword>
<dbReference type="VEuPathDB" id="VectorBase:CQUJHB012575"/>
<dbReference type="PRINTS" id="PR00109">
    <property type="entry name" value="TYRKINASE"/>
</dbReference>
<dbReference type="InterPro" id="IPR035837">
    <property type="entry name" value="ABL_SH2"/>
</dbReference>
<dbReference type="InterPro" id="IPR001245">
    <property type="entry name" value="Ser-Thr/Tyr_kinase_cat_dom"/>
</dbReference>
<evidence type="ECO:0000256" key="2">
    <source>
        <dbReference type="ARBA" id="ARBA00022741"/>
    </source>
</evidence>
<dbReference type="InterPro" id="IPR050198">
    <property type="entry name" value="Non-receptor_tyrosine_kinases"/>
</dbReference>
<dbReference type="InterPro" id="IPR011009">
    <property type="entry name" value="Kinase-like_dom_sf"/>
</dbReference>
<dbReference type="OMA" id="ERHLMEW"/>
<evidence type="ECO:0000313" key="14">
    <source>
        <dbReference type="EnsemblMetazoa" id="CPIJ009602-PA"/>
    </source>
</evidence>
<dbReference type="SMART" id="SM00252">
    <property type="entry name" value="SH2"/>
    <property type="match status" value="1"/>
</dbReference>
<feature type="domain" description="Protein kinase" evidence="12">
    <location>
        <begin position="214"/>
        <end position="377"/>
    </location>
</feature>
<dbReference type="EnsemblMetazoa" id="CPIJ009602-RA">
    <property type="protein sequence ID" value="CPIJ009602-PA"/>
    <property type="gene ID" value="CPIJ009602"/>
</dbReference>
<organism>
    <name type="scientific">Culex quinquefasciatus</name>
    <name type="common">Southern house mosquito</name>
    <name type="synonym">Culex pungens</name>
    <dbReference type="NCBI Taxonomy" id="7176"/>
    <lineage>
        <taxon>Eukaryota</taxon>
        <taxon>Metazoa</taxon>
        <taxon>Ecdysozoa</taxon>
        <taxon>Arthropoda</taxon>
        <taxon>Hexapoda</taxon>
        <taxon>Insecta</taxon>
        <taxon>Pterygota</taxon>
        <taxon>Neoptera</taxon>
        <taxon>Endopterygota</taxon>
        <taxon>Diptera</taxon>
        <taxon>Nematocera</taxon>
        <taxon>Culicoidea</taxon>
        <taxon>Culicidae</taxon>
        <taxon>Culicinae</taxon>
        <taxon>Culicini</taxon>
        <taxon>Culex</taxon>
        <taxon>Culex</taxon>
    </lineage>
</organism>
<evidence type="ECO:0000256" key="3">
    <source>
        <dbReference type="ARBA" id="ARBA00022777"/>
    </source>
</evidence>
<dbReference type="InterPro" id="IPR036860">
    <property type="entry name" value="SH2_dom_sf"/>
</dbReference>
<evidence type="ECO:0000256" key="6">
    <source>
        <dbReference type="ARBA" id="ARBA00023137"/>
    </source>
</evidence>
<dbReference type="STRING" id="7176.B0WSH3"/>
<dbReference type="SUPFAM" id="SSF55550">
    <property type="entry name" value="SH2 domain"/>
    <property type="match status" value="1"/>
</dbReference>
<evidence type="ECO:0000256" key="8">
    <source>
        <dbReference type="PROSITE-ProRule" id="PRU00191"/>
    </source>
</evidence>
<evidence type="ECO:0000256" key="10">
    <source>
        <dbReference type="SAM" id="MobiDB-lite"/>
    </source>
</evidence>
<dbReference type="SUPFAM" id="SSF56112">
    <property type="entry name" value="Protein kinase-like (PK-like)"/>
    <property type="match status" value="1"/>
</dbReference>
<dbReference type="AlphaFoldDB" id="B0WSH3"/>
<evidence type="ECO:0000313" key="13">
    <source>
        <dbReference type="EMBL" id="EDS33831.1"/>
    </source>
</evidence>
<dbReference type="EMBL" id="DS232071">
    <property type="protein sequence ID" value="EDS33831.1"/>
    <property type="molecule type" value="Genomic_DNA"/>
</dbReference>
<dbReference type="PROSITE" id="PS00109">
    <property type="entry name" value="PROTEIN_KINASE_TYR"/>
    <property type="match status" value="1"/>
</dbReference>
<gene>
    <name evidence="14" type="primary">6042558</name>
    <name evidence="13" type="ORF">CpipJ_CPIJ009602</name>
</gene>
<keyword evidence="6 9" id="KW-0829">Tyrosine-protein kinase</keyword>
<dbReference type="GO" id="GO:0005524">
    <property type="term" value="F:ATP binding"/>
    <property type="evidence" value="ECO:0007669"/>
    <property type="project" value="UniProtKB-KW"/>
</dbReference>
<reference evidence="14" key="2">
    <citation type="submission" date="2020-05" db="UniProtKB">
        <authorList>
            <consortium name="EnsemblMetazoa"/>
        </authorList>
    </citation>
    <scope>IDENTIFICATION</scope>
    <source>
        <strain evidence="14">JHB</strain>
    </source>
</reference>
<dbReference type="Gene3D" id="3.30.505.10">
    <property type="entry name" value="SH2 domain"/>
    <property type="match status" value="1"/>
</dbReference>
<feature type="compositionally biased region" description="Acidic residues" evidence="10">
    <location>
        <begin position="65"/>
        <end position="81"/>
    </location>
</feature>
<evidence type="ECO:0000259" key="12">
    <source>
        <dbReference type="PROSITE" id="PS50011"/>
    </source>
</evidence>